<dbReference type="Proteomes" id="UP000053820">
    <property type="component" value="Unassembled WGS sequence"/>
</dbReference>
<protein>
    <submittedName>
        <fullName evidence="1">Uncharacterized protein</fullName>
    </submittedName>
</protein>
<name>A0A0C9VR55_9AGAM</name>
<organism evidence="1 2">
    <name type="scientific">Hydnomerulius pinastri MD-312</name>
    <dbReference type="NCBI Taxonomy" id="994086"/>
    <lineage>
        <taxon>Eukaryota</taxon>
        <taxon>Fungi</taxon>
        <taxon>Dikarya</taxon>
        <taxon>Basidiomycota</taxon>
        <taxon>Agaricomycotina</taxon>
        <taxon>Agaricomycetes</taxon>
        <taxon>Agaricomycetidae</taxon>
        <taxon>Boletales</taxon>
        <taxon>Boletales incertae sedis</taxon>
        <taxon>Leucogyrophana</taxon>
    </lineage>
</organism>
<reference evidence="1 2" key="1">
    <citation type="submission" date="2014-04" db="EMBL/GenBank/DDBJ databases">
        <title>Evolutionary Origins and Diversification of the Mycorrhizal Mutualists.</title>
        <authorList>
            <consortium name="DOE Joint Genome Institute"/>
            <consortium name="Mycorrhizal Genomics Consortium"/>
            <person name="Kohler A."/>
            <person name="Kuo A."/>
            <person name="Nagy L.G."/>
            <person name="Floudas D."/>
            <person name="Copeland A."/>
            <person name="Barry K.W."/>
            <person name="Cichocki N."/>
            <person name="Veneault-Fourrey C."/>
            <person name="LaButti K."/>
            <person name="Lindquist E.A."/>
            <person name="Lipzen A."/>
            <person name="Lundell T."/>
            <person name="Morin E."/>
            <person name="Murat C."/>
            <person name="Riley R."/>
            <person name="Ohm R."/>
            <person name="Sun H."/>
            <person name="Tunlid A."/>
            <person name="Henrissat B."/>
            <person name="Grigoriev I.V."/>
            <person name="Hibbett D.S."/>
            <person name="Martin F."/>
        </authorList>
    </citation>
    <scope>NUCLEOTIDE SEQUENCE [LARGE SCALE GENOMIC DNA]</scope>
    <source>
        <strain evidence="1 2">MD-312</strain>
    </source>
</reference>
<dbReference type="HOGENOM" id="CLU_2346971_0_0_1"/>
<evidence type="ECO:0000313" key="1">
    <source>
        <dbReference type="EMBL" id="KIJ60245.1"/>
    </source>
</evidence>
<dbReference type="AlphaFoldDB" id="A0A0C9VR55"/>
<sequence>MATFEYVDIPTDAIRLQSSLQDTQSHSIRAARKIFTSLPDSQISTPATAPSPWRVQLDAITISPYIRIHSICHSIHLNHSLCYLQSNLYSQPENPST</sequence>
<proteinExistence type="predicted"/>
<evidence type="ECO:0000313" key="2">
    <source>
        <dbReference type="Proteomes" id="UP000053820"/>
    </source>
</evidence>
<accession>A0A0C9VR55</accession>
<gene>
    <name evidence="1" type="ORF">HYDPIDRAFT_117532</name>
</gene>
<keyword evidence="2" id="KW-1185">Reference proteome</keyword>
<dbReference type="EMBL" id="KN839875">
    <property type="protein sequence ID" value="KIJ60245.1"/>
    <property type="molecule type" value="Genomic_DNA"/>
</dbReference>